<evidence type="ECO:0000313" key="5">
    <source>
        <dbReference type="Proteomes" id="UP000823388"/>
    </source>
</evidence>
<proteinExistence type="predicted"/>
<feature type="domain" description="C2H2-type" evidence="3">
    <location>
        <begin position="241"/>
        <end position="268"/>
    </location>
</feature>
<keyword evidence="1" id="KW-0862">Zinc</keyword>
<keyword evidence="1" id="KW-0479">Metal-binding</keyword>
<evidence type="ECO:0000256" key="2">
    <source>
        <dbReference type="SAM" id="MobiDB-lite"/>
    </source>
</evidence>
<dbReference type="PROSITE" id="PS00028">
    <property type="entry name" value="ZINC_FINGER_C2H2_1"/>
    <property type="match status" value="1"/>
</dbReference>
<dbReference type="EMBL" id="CM029045">
    <property type="protein sequence ID" value="KAG2597190.1"/>
    <property type="molecule type" value="Genomic_DNA"/>
</dbReference>
<name>A0A8T0SFN0_PANVG</name>
<feature type="region of interest" description="Disordered" evidence="2">
    <location>
        <begin position="1"/>
        <end position="23"/>
    </location>
</feature>
<reference evidence="4" key="1">
    <citation type="submission" date="2020-05" db="EMBL/GenBank/DDBJ databases">
        <title>WGS assembly of Panicum virgatum.</title>
        <authorList>
            <person name="Lovell J.T."/>
            <person name="Jenkins J."/>
            <person name="Shu S."/>
            <person name="Juenger T.E."/>
            <person name="Schmutz J."/>
        </authorList>
    </citation>
    <scope>NUCLEOTIDE SEQUENCE</scope>
    <source>
        <strain evidence="4">AP13</strain>
    </source>
</reference>
<evidence type="ECO:0000256" key="1">
    <source>
        <dbReference type="PROSITE-ProRule" id="PRU00042"/>
    </source>
</evidence>
<evidence type="ECO:0000259" key="3">
    <source>
        <dbReference type="PROSITE" id="PS50157"/>
    </source>
</evidence>
<accession>A0A8T0SFN0</accession>
<gene>
    <name evidence="4" type="ORF">PVAP13_5KG199100</name>
</gene>
<dbReference type="Proteomes" id="UP000823388">
    <property type="component" value="Chromosome 5K"/>
</dbReference>
<keyword evidence="1" id="KW-0863">Zinc-finger</keyword>
<comment type="caution">
    <text evidence="4">The sequence shown here is derived from an EMBL/GenBank/DDBJ whole genome shotgun (WGS) entry which is preliminary data.</text>
</comment>
<dbReference type="PROSITE" id="PS50157">
    <property type="entry name" value="ZINC_FINGER_C2H2_2"/>
    <property type="match status" value="1"/>
</dbReference>
<organism evidence="4 5">
    <name type="scientific">Panicum virgatum</name>
    <name type="common">Blackwell switchgrass</name>
    <dbReference type="NCBI Taxonomy" id="38727"/>
    <lineage>
        <taxon>Eukaryota</taxon>
        <taxon>Viridiplantae</taxon>
        <taxon>Streptophyta</taxon>
        <taxon>Embryophyta</taxon>
        <taxon>Tracheophyta</taxon>
        <taxon>Spermatophyta</taxon>
        <taxon>Magnoliopsida</taxon>
        <taxon>Liliopsida</taxon>
        <taxon>Poales</taxon>
        <taxon>Poaceae</taxon>
        <taxon>PACMAD clade</taxon>
        <taxon>Panicoideae</taxon>
        <taxon>Panicodae</taxon>
        <taxon>Paniceae</taxon>
        <taxon>Panicinae</taxon>
        <taxon>Panicum</taxon>
        <taxon>Panicum sect. Hiantes</taxon>
    </lineage>
</organism>
<dbReference type="GO" id="GO:0008270">
    <property type="term" value="F:zinc ion binding"/>
    <property type="evidence" value="ECO:0007669"/>
    <property type="project" value="UniProtKB-KW"/>
</dbReference>
<protein>
    <recommendedName>
        <fullName evidence="3">C2H2-type domain-containing protein</fullName>
    </recommendedName>
</protein>
<evidence type="ECO:0000313" key="4">
    <source>
        <dbReference type="EMBL" id="KAG2597190.1"/>
    </source>
</evidence>
<dbReference type="InterPro" id="IPR013087">
    <property type="entry name" value="Znf_C2H2_type"/>
</dbReference>
<keyword evidence="5" id="KW-1185">Reference proteome</keyword>
<dbReference type="AlphaFoldDB" id="A0A8T0SFN0"/>
<sequence>MDPSSYPTKDMSFRQSDNDISPLHQALRGKTTMQTLSSSVPNAHAPKESNMLPANDHSFQRYYSYEAPPPQPHLGFTHAPPTSTLASAGLIQNPIENEQELMRSFLTIPVGNFLSVDERERVLSMEPPSITSLLQGNKTAILRAHLDITGALDPGPIFQDPASGVPKEKEMRKLLRTSTSHGNSYGRMPYVKPTYSGQSPMSSSVQREQPVPSVVNQGSNSNNAIREATNTTFEFTEVQRYKCMLCDATFTSLQTYYGHMSLHNKGMSNN</sequence>